<evidence type="ECO:0000256" key="10">
    <source>
        <dbReference type="ARBA" id="ARBA00023201"/>
    </source>
</evidence>
<keyword evidence="2" id="KW-0813">Transport</keyword>
<dbReference type="GO" id="GO:0005248">
    <property type="term" value="F:voltage-gated sodium channel activity"/>
    <property type="evidence" value="ECO:0007669"/>
    <property type="project" value="TreeGrafter"/>
</dbReference>
<dbReference type="SUPFAM" id="SSF81324">
    <property type="entry name" value="Voltage-gated potassium channels"/>
    <property type="match status" value="1"/>
</dbReference>
<comment type="caution">
    <text evidence="14">The sequence shown here is derived from an EMBL/GenBank/DDBJ whole genome shotgun (WGS) entry which is preliminary data.</text>
</comment>
<keyword evidence="3 12" id="KW-0812">Transmembrane</keyword>
<keyword evidence="9" id="KW-0325">Glycoprotein</keyword>
<feature type="non-terminal residue" evidence="14">
    <location>
        <position position="242"/>
    </location>
</feature>
<keyword evidence="10" id="KW-0739">Sodium transport</keyword>
<evidence type="ECO:0000259" key="13">
    <source>
        <dbReference type="Pfam" id="PF00520"/>
    </source>
</evidence>
<evidence type="ECO:0000256" key="4">
    <source>
        <dbReference type="ARBA" id="ARBA00022882"/>
    </source>
</evidence>
<keyword evidence="4" id="KW-0851">Voltage-gated channel</keyword>
<name>A0A7L2PAH2_PYCJO</name>
<evidence type="ECO:0000313" key="15">
    <source>
        <dbReference type="Proteomes" id="UP000535705"/>
    </source>
</evidence>
<dbReference type="OrthoDB" id="2984333at2759"/>
<keyword evidence="15" id="KW-1185">Reference proteome</keyword>
<dbReference type="PANTHER" id="PTHR10037">
    <property type="entry name" value="VOLTAGE-GATED CATION CHANNEL CALCIUM AND SODIUM"/>
    <property type="match status" value="1"/>
</dbReference>
<keyword evidence="7" id="KW-0406">Ion transport</keyword>
<feature type="transmembrane region" description="Helical" evidence="12">
    <location>
        <begin position="44"/>
        <end position="60"/>
    </location>
</feature>
<evidence type="ECO:0000256" key="11">
    <source>
        <dbReference type="ARBA" id="ARBA00023303"/>
    </source>
</evidence>
<dbReference type="InterPro" id="IPR005821">
    <property type="entry name" value="Ion_trans_dom"/>
</dbReference>
<dbReference type="EMBL" id="VWYP01026266">
    <property type="protein sequence ID" value="NXR81044.1"/>
    <property type="molecule type" value="Genomic_DNA"/>
</dbReference>
<feature type="transmembrane region" description="Helical" evidence="12">
    <location>
        <begin position="213"/>
        <end position="233"/>
    </location>
</feature>
<sequence>PQLDLKICKTLPSLYGDIPEELVGEPLEDFDPYYSDHKVKTSQSFFFFFFFFFLPAELLSDSKDSVQEVLGNLYELYFLQYSIFFLNLLFTFFLCIITCTVLLNCMAMTIPHLLVEAYWTEHVFTAIYSIEILIKIVARGFVWNEFTFLRDPWNCLDFAIIIVMYITAFQSVGNVSVLRTFRVLRTLKAISVIPGLKVIVNSLVESVKKLVDVLILTVFCLSVFALIGLQLFMGNLKSKCVL</sequence>
<evidence type="ECO:0000256" key="8">
    <source>
        <dbReference type="ARBA" id="ARBA00023136"/>
    </source>
</evidence>
<dbReference type="GO" id="GO:0086010">
    <property type="term" value="P:membrane depolarization during action potential"/>
    <property type="evidence" value="ECO:0007669"/>
    <property type="project" value="TreeGrafter"/>
</dbReference>
<reference evidence="14 15" key="1">
    <citation type="submission" date="2019-09" db="EMBL/GenBank/DDBJ databases">
        <title>Bird 10,000 Genomes (B10K) Project - Family phase.</title>
        <authorList>
            <person name="Zhang G."/>
        </authorList>
    </citation>
    <scope>NUCLEOTIDE SEQUENCE [LARGE SCALE GENOMIC DNA]</scope>
    <source>
        <strain evidence="14">B10K-DU-002-42</strain>
        <tissue evidence="14">Muscle</tissue>
    </source>
</reference>
<dbReference type="GO" id="GO:0001518">
    <property type="term" value="C:voltage-gated sodium channel complex"/>
    <property type="evidence" value="ECO:0007669"/>
    <property type="project" value="TreeGrafter"/>
</dbReference>
<evidence type="ECO:0000256" key="12">
    <source>
        <dbReference type="SAM" id="Phobius"/>
    </source>
</evidence>
<evidence type="ECO:0000256" key="2">
    <source>
        <dbReference type="ARBA" id="ARBA00022448"/>
    </source>
</evidence>
<keyword evidence="5 12" id="KW-1133">Transmembrane helix</keyword>
<feature type="transmembrane region" description="Helical" evidence="12">
    <location>
        <begin position="158"/>
        <end position="178"/>
    </location>
</feature>
<organism evidence="14 15">
    <name type="scientific">Pycnonotus jocosus</name>
    <name type="common">Red-whiskered bulbul</name>
    <name type="synonym">Lanius jocosus</name>
    <dbReference type="NCBI Taxonomy" id="182897"/>
    <lineage>
        <taxon>Eukaryota</taxon>
        <taxon>Metazoa</taxon>
        <taxon>Chordata</taxon>
        <taxon>Craniata</taxon>
        <taxon>Vertebrata</taxon>
        <taxon>Euteleostomi</taxon>
        <taxon>Archelosauria</taxon>
        <taxon>Archosauria</taxon>
        <taxon>Dinosauria</taxon>
        <taxon>Saurischia</taxon>
        <taxon>Theropoda</taxon>
        <taxon>Coelurosauria</taxon>
        <taxon>Aves</taxon>
        <taxon>Neognathae</taxon>
        <taxon>Neoaves</taxon>
        <taxon>Telluraves</taxon>
        <taxon>Australaves</taxon>
        <taxon>Passeriformes</taxon>
        <taxon>Sylvioidea</taxon>
        <taxon>Pycnonotidae</taxon>
        <taxon>Pycnonotus</taxon>
    </lineage>
</organism>
<dbReference type="InterPro" id="IPR027359">
    <property type="entry name" value="Volt_channel_dom_sf"/>
</dbReference>
<dbReference type="Proteomes" id="UP000535705">
    <property type="component" value="Unassembled WGS sequence"/>
</dbReference>
<evidence type="ECO:0000256" key="5">
    <source>
        <dbReference type="ARBA" id="ARBA00022989"/>
    </source>
</evidence>
<evidence type="ECO:0000256" key="7">
    <source>
        <dbReference type="ARBA" id="ARBA00023065"/>
    </source>
</evidence>
<feature type="transmembrane region" description="Helical" evidence="12">
    <location>
        <begin position="117"/>
        <end position="138"/>
    </location>
</feature>
<evidence type="ECO:0000256" key="9">
    <source>
        <dbReference type="ARBA" id="ARBA00023180"/>
    </source>
</evidence>
<feature type="transmembrane region" description="Helical" evidence="12">
    <location>
        <begin position="80"/>
        <end position="105"/>
    </location>
</feature>
<evidence type="ECO:0000313" key="14">
    <source>
        <dbReference type="EMBL" id="NXR81044.1"/>
    </source>
</evidence>
<accession>A0A7L2PAH2</accession>
<evidence type="ECO:0000256" key="1">
    <source>
        <dbReference type="ARBA" id="ARBA00004141"/>
    </source>
</evidence>
<dbReference type="InterPro" id="IPR043203">
    <property type="entry name" value="VGCC_Ca_Na"/>
</dbReference>
<dbReference type="AlphaFoldDB" id="A0A7L2PAH2"/>
<dbReference type="GO" id="GO:0019228">
    <property type="term" value="P:neuronal action potential"/>
    <property type="evidence" value="ECO:0007669"/>
    <property type="project" value="TreeGrafter"/>
</dbReference>
<feature type="non-terminal residue" evidence="14">
    <location>
        <position position="1"/>
    </location>
</feature>
<dbReference type="Pfam" id="PF00520">
    <property type="entry name" value="Ion_trans"/>
    <property type="match status" value="1"/>
</dbReference>
<evidence type="ECO:0000256" key="3">
    <source>
        <dbReference type="ARBA" id="ARBA00022692"/>
    </source>
</evidence>
<keyword evidence="8 12" id="KW-0472">Membrane</keyword>
<comment type="subcellular location">
    <subcellularLocation>
        <location evidence="1">Membrane</location>
        <topology evidence="1">Multi-pass membrane protein</topology>
    </subcellularLocation>
</comment>
<keyword evidence="6" id="KW-0915">Sodium</keyword>
<feature type="domain" description="Ion transport" evidence="13">
    <location>
        <begin position="92"/>
        <end position="237"/>
    </location>
</feature>
<keyword evidence="11" id="KW-0407">Ion channel</keyword>
<evidence type="ECO:0000256" key="6">
    <source>
        <dbReference type="ARBA" id="ARBA00023053"/>
    </source>
</evidence>
<proteinExistence type="predicted"/>
<dbReference type="PANTHER" id="PTHR10037:SF208">
    <property type="entry name" value="SODIUM CHANNEL PROTEIN TYPE 10 SUBUNIT ALPHA"/>
    <property type="match status" value="1"/>
</dbReference>
<dbReference type="Gene3D" id="1.10.287.70">
    <property type="match status" value="1"/>
</dbReference>
<protein>
    <submittedName>
        <fullName evidence="14">SCN3A protein</fullName>
    </submittedName>
</protein>
<dbReference type="Gene3D" id="1.20.120.350">
    <property type="entry name" value="Voltage-gated potassium channels. Chain C"/>
    <property type="match status" value="1"/>
</dbReference>
<gene>
    <name evidence="14" type="primary">Scn3a_1</name>
    <name evidence="14" type="ORF">PYCJOC_R08280</name>
</gene>